<organism evidence="4 5">
    <name type="scientific">Egicoccus halophilus</name>
    <dbReference type="NCBI Taxonomy" id="1670830"/>
    <lineage>
        <taxon>Bacteria</taxon>
        <taxon>Bacillati</taxon>
        <taxon>Actinomycetota</taxon>
        <taxon>Nitriliruptoria</taxon>
        <taxon>Egicoccales</taxon>
        <taxon>Egicoccaceae</taxon>
        <taxon>Egicoccus</taxon>
    </lineage>
</organism>
<feature type="binding site" evidence="2">
    <location>
        <position position="91"/>
    </location>
    <ligand>
        <name>substrate</name>
    </ligand>
</feature>
<dbReference type="AlphaFoldDB" id="A0A8J3EUL1"/>
<proteinExistence type="predicted"/>
<comment type="caution">
    <text evidence="4">The sequence shown here is derived from an EMBL/GenBank/DDBJ whole genome shotgun (WGS) entry which is preliminary data.</text>
</comment>
<evidence type="ECO:0000313" key="5">
    <source>
        <dbReference type="Proteomes" id="UP000650511"/>
    </source>
</evidence>
<feature type="domain" description="Acetyl xylan esterase" evidence="3">
    <location>
        <begin position="2"/>
        <end position="317"/>
    </location>
</feature>
<dbReference type="Proteomes" id="UP000650511">
    <property type="component" value="Unassembled WGS sequence"/>
</dbReference>
<evidence type="ECO:0000256" key="1">
    <source>
        <dbReference type="PIRSR" id="PIRSR639069-1"/>
    </source>
</evidence>
<dbReference type="RefSeq" id="WP_229730611.1">
    <property type="nucleotide sequence ID" value="NZ_BMHA01000008.1"/>
</dbReference>
<reference evidence="4" key="1">
    <citation type="journal article" date="2014" name="Int. J. Syst. Evol. Microbiol.">
        <title>Complete genome sequence of Corynebacterium casei LMG S-19264T (=DSM 44701T), isolated from a smear-ripened cheese.</title>
        <authorList>
            <consortium name="US DOE Joint Genome Institute (JGI-PGF)"/>
            <person name="Walter F."/>
            <person name="Albersmeier A."/>
            <person name="Kalinowski J."/>
            <person name="Ruckert C."/>
        </authorList>
    </citation>
    <scope>NUCLEOTIDE SEQUENCE</scope>
    <source>
        <strain evidence="4">CGMCC 1.14988</strain>
    </source>
</reference>
<gene>
    <name evidence="4" type="ORF">GCM10011354_24000</name>
</gene>
<accession>A0A8J3EUL1</accession>
<dbReference type="SUPFAM" id="SSF53474">
    <property type="entry name" value="alpha/beta-Hydrolases"/>
    <property type="match status" value="1"/>
</dbReference>
<sequence>MLVDMSLEELWAYRPTVAEPDDFDAFWQRQRDEVASHPLAATFVPSGTDLHTVEVADVTFAGHGGTPVKGWLVTPRNADAPLPTVVEYVGYGGGRGLAHERLLWASAGFAHLVMDTRGQGAGWSVGDTADIGDTGAPATSGFLTRGIADPAHAYYTRLFVDAARAVDAVRQHPLVDDERVAVLGGSQGGGMALAAAHLASRPAAVSSSVPFLAHFRRAVQITDAMPYGELTRYCSAHRDRVEAVFRTLSYLDVVNHARRASAPALFSVGLADPVCPPSTVFAAYHAYGGLKDIRVYEFNEHEGGGAHHVAEELAFLRDALG</sequence>
<evidence type="ECO:0000256" key="2">
    <source>
        <dbReference type="PIRSR" id="PIRSR639069-2"/>
    </source>
</evidence>
<dbReference type="GO" id="GO:0005976">
    <property type="term" value="P:polysaccharide metabolic process"/>
    <property type="evidence" value="ECO:0007669"/>
    <property type="project" value="TreeGrafter"/>
</dbReference>
<dbReference type="Pfam" id="PF05448">
    <property type="entry name" value="AXE1"/>
    <property type="match status" value="1"/>
</dbReference>
<keyword evidence="5" id="KW-1185">Reference proteome</keyword>
<evidence type="ECO:0000259" key="3">
    <source>
        <dbReference type="Pfam" id="PF05448"/>
    </source>
</evidence>
<protein>
    <submittedName>
        <fullName evidence="4">Acetylxylan esterase</fullName>
    </submittedName>
</protein>
<dbReference type="PANTHER" id="PTHR40111">
    <property type="entry name" value="CEPHALOSPORIN-C DEACETYLASE"/>
    <property type="match status" value="1"/>
</dbReference>
<name>A0A8J3EUL1_9ACTN</name>
<feature type="active site" description="Charge relay system" evidence="1">
    <location>
        <position position="301"/>
    </location>
</feature>
<feature type="active site" description="Charge relay system" evidence="1">
    <location>
        <position position="272"/>
    </location>
</feature>
<reference evidence="4" key="2">
    <citation type="submission" date="2020-09" db="EMBL/GenBank/DDBJ databases">
        <authorList>
            <person name="Sun Q."/>
            <person name="Zhou Y."/>
        </authorList>
    </citation>
    <scope>NUCLEOTIDE SEQUENCE</scope>
    <source>
        <strain evidence="4">CGMCC 1.14988</strain>
    </source>
</reference>
<dbReference type="Gene3D" id="3.40.50.1820">
    <property type="entry name" value="alpha/beta hydrolase"/>
    <property type="match status" value="1"/>
</dbReference>
<dbReference type="PANTHER" id="PTHR40111:SF1">
    <property type="entry name" value="CEPHALOSPORIN-C DEACETYLASE"/>
    <property type="match status" value="1"/>
</dbReference>
<dbReference type="InterPro" id="IPR029058">
    <property type="entry name" value="AB_hydrolase_fold"/>
</dbReference>
<evidence type="ECO:0000313" key="4">
    <source>
        <dbReference type="EMBL" id="GGI07421.1"/>
    </source>
</evidence>
<dbReference type="InterPro" id="IPR039069">
    <property type="entry name" value="CE7"/>
</dbReference>
<dbReference type="InterPro" id="IPR008391">
    <property type="entry name" value="AXE1_dom"/>
</dbReference>
<dbReference type="EMBL" id="BMHA01000008">
    <property type="protein sequence ID" value="GGI07421.1"/>
    <property type="molecule type" value="Genomic_DNA"/>
</dbReference>
<dbReference type="GO" id="GO:0052689">
    <property type="term" value="F:carboxylic ester hydrolase activity"/>
    <property type="evidence" value="ECO:0007669"/>
    <property type="project" value="TreeGrafter"/>
</dbReference>
<feature type="active site" description="Nucleophile" evidence="1">
    <location>
        <position position="186"/>
    </location>
</feature>